<reference evidence="2 3" key="1">
    <citation type="submission" date="2020-05" db="EMBL/GenBank/DDBJ databases">
        <title>Genetic diversity of Pseudomonas cichorii.</title>
        <authorList>
            <person name="Tani S."/>
            <person name="Yagi H."/>
            <person name="Hashimoto S."/>
            <person name="Iiyama K."/>
            <person name="Furuya N."/>
        </authorList>
    </citation>
    <scope>NUCLEOTIDE SEQUENCE [LARGE SCALE GENOMIC DNA]</scope>
    <source>
        <strain evidence="2 3">LMG 2162</strain>
    </source>
</reference>
<accession>A0ABQ1DLP7</accession>
<dbReference type="Proteomes" id="UP000614982">
    <property type="component" value="Unassembled WGS sequence"/>
</dbReference>
<evidence type="ECO:0000313" key="2">
    <source>
        <dbReference type="EMBL" id="GFM91938.1"/>
    </source>
</evidence>
<evidence type="ECO:0000256" key="1">
    <source>
        <dbReference type="SAM" id="MobiDB-lite"/>
    </source>
</evidence>
<protein>
    <submittedName>
        <fullName evidence="2">Uncharacterized protein</fullName>
    </submittedName>
</protein>
<comment type="caution">
    <text evidence="2">The sequence shown here is derived from an EMBL/GenBank/DDBJ whole genome shotgun (WGS) entry which is preliminary data.</text>
</comment>
<proteinExistence type="predicted"/>
<organism evidence="2 3">
    <name type="scientific">Pseudomonas cichorii</name>
    <dbReference type="NCBI Taxonomy" id="36746"/>
    <lineage>
        <taxon>Bacteria</taxon>
        <taxon>Pseudomonadati</taxon>
        <taxon>Pseudomonadota</taxon>
        <taxon>Gammaproteobacteria</taxon>
        <taxon>Pseudomonadales</taxon>
        <taxon>Pseudomonadaceae</taxon>
        <taxon>Pseudomonas</taxon>
    </lineage>
</organism>
<feature type="region of interest" description="Disordered" evidence="1">
    <location>
        <begin position="36"/>
        <end position="57"/>
    </location>
</feature>
<evidence type="ECO:0000313" key="3">
    <source>
        <dbReference type="Proteomes" id="UP000614982"/>
    </source>
</evidence>
<keyword evidence="3" id="KW-1185">Reference proteome</keyword>
<gene>
    <name evidence="2" type="ORF">PSCICP_19100</name>
</gene>
<sequence>MGKEIMAAPEQATDYKLHRRLQKVSNSGFTRGSVISGGLFADESAPTQQSPHFRGES</sequence>
<name>A0ABQ1DLP7_PSECI</name>
<dbReference type="RefSeq" id="WP_155951539.1">
    <property type="nucleotide sequence ID" value="NZ_BLVX01000010.1"/>
</dbReference>
<dbReference type="EMBL" id="BLWA01000004">
    <property type="protein sequence ID" value="GFM91938.1"/>
    <property type="molecule type" value="Genomic_DNA"/>
</dbReference>
<dbReference type="GeneID" id="45545259"/>